<dbReference type="Pfam" id="PF13396">
    <property type="entry name" value="PLDc_N"/>
    <property type="match status" value="1"/>
</dbReference>
<organism evidence="8 9">
    <name type="scientific">Mangrovibacterium diazotrophicum</name>
    <dbReference type="NCBI Taxonomy" id="1261403"/>
    <lineage>
        <taxon>Bacteria</taxon>
        <taxon>Pseudomonadati</taxon>
        <taxon>Bacteroidota</taxon>
        <taxon>Bacteroidia</taxon>
        <taxon>Marinilabiliales</taxon>
        <taxon>Prolixibacteraceae</taxon>
        <taxon>Mangrovibacterium</taxon>
    </lineage>
</organism>
<evidence type="ECO:0000256" key="2">
    <source>
        <dbReference type="ARBA" id="ARBA00022475"/>
    </source>
</evidence>
<gene>
    <name evidence="8" type="ORF">BC643_0841</name>
</gene>
<dbReference type="Proteomes" id="UP000283387">
    <property type="component" value="Unassembled WGS sequence"/>
</dbReference>
<proteinExistence type="predicted"/>
<evidence type="ECO:0000256" key="4">
    <source>
        <dbReference type="ARBA" id="ARBA00022989"/>
    </source>
</evidence>
<evidence type="ECO:0000259" key="7">
    <source>
        <dbReference type="Pfam" id="PF13396"/>
    </source>
</evidence>
<reference evidence="8 9" key="1">
    <citation type="submission" date="2018-09" db="EMBL/GenBank/DDBJ databases">
        <title>Genomic Encyclopedia of Archaeal and Bacterial Type Strains, Phase II (KMG-II): from individual species to whole genera.</title>
        <authorList>
            <person name="Goeker M."/>
        </authorList>
    </citation>
    <scope>NUCLEOTIDE SEQUENCE [LARGE SCALE GENOMIC DNA]</scope>
    <source>
        <strain evidence="8 9">DSM 27148</strain>
    </source>
</reference>
<keyword evidence="2" id="KW-1003">Cell membrane</keyword>
<keyword evidence="3 6" id="KW-0812">Transmembrane</keyword>
<feature type="domain" description="Cardiolipin synthase N-terminal" evidence="7">
    <location>
        <begin position="35"/>
        <end position="74"/>
    </location>
</feature>
<comment type="subcellular location">
    <subcellularLocation>
        <location evidence="1">Cell membrane</location>
        <topology evidence="1">Multi-pass membrane protein</topology>
    </subcellularLocation>
</comment>
<dbReference type="AlphaFoldDB" id="A0A419W4V6"/>
<feature type="transmembrane region" description="Helical" evidence="6">
    <location>
        <begin position="52"/>
        <end position="71"/>
    </location>
</feature>
<sequence>MVEKCEAMNLDLLMINSNYILTIQFLFVVLILLPAMALLSVFRNEFEGNKRYVWATIIILLPVIGPLLYIFKGRQQRLRRALWEEPI</sequence>
<keyword evidence="9" id="KW-1185">Reference proteome</keyword>
<protein>
    <submittedName>
        <fullName evidence="8">Phospholipase D-like protein</fullName>
    </submittedName>
</protein>
<dbReference type="GO" id="GO:0005886">
    <property type="term" value="C:plasma membrane"/>
    <property type="evidence" value="ECO:0007669"/>
    <property type="project" value="UniProtKB-SubCell"/>
</dbReference>
<keyword evidence="5 6" id="KW-0472">Membrane</keyword>
<name>A0A419W4V6_9BACT</name>
<evidence type="ECO:0000256" key="5">
    <source>
        <dbReference type="ARBA" id="ARBA00023136"/>
    </source>
</evidence>
<comment type="caution">
    <text evidence="8">The sequence shown here is derived from an EMBL/GenBank/DDBJ whole genome shotgun (WGS) entry which is preliminary data.</text>
</comment>
<evidence type="ECO:0000313" key="9">
    <source>
        <dbReference type="Proteomes" id="UP000283387"/>
    </source>
</evidence>
<feature type="transmembrane region" description="Helical" evidence="6">
    <location>
        <begin position="20"/>
        <end position="40"/>
    </location>
</feature>
<evidence type="ECO:0000256" key="1">
    <source>
        <dbReference type="ARBA" id="ARBA00004651"/>
    </source>
</evidence>
<accession>A0A419W4V6</accession>
<evidence type="ECO:0000256" key="6">
    <source>
        <dbReference type="SAM" id="Phobius"/>
    </source>
</evidence>
<dbReference type="EMBL" id="RAPN01000001">
    <property type="protein sequence ID" value="RKD90501.1"/>
    <property type="molecule type" value="Genomic_DNA"/>
</dbReference>
<evidence type="ECO:0000313" key="8">
    <source>
        <dbReference type="EMBL" id="RKD90501.1"/>
    </source>
</evidence>
<dbReference type="InterPro" id="IPR027379">
    <property type="entry name" value="CLS_N"/>
</dbReference>
<keyword evidence="4 6" id="KW-1133">Transmembrane helix</keyword>
<evidence type="ECO:0000256" key="3">
    <source>
        <dbReference type="ARBA" id="ARBA00022692"/>
    </source>
</evidence>